<protein>
    <recommendedName>
        <fullName evidence="3">histidine kinase</fullName>
        <ecNumber evidence="3">2.7.13.3</ecNumber>
    </recommendedName>
</protein>
<sequence>MRKLRSIQTELTIVFLGLASFLLILGVIFLLNLSSVSKNFEYHIDNQMPTALSIQQVLVALEGVTGELSAAFRAEDITEIQIIRDSEANFNKNVLHFEMFSHAIIEGSESNAFKSQDGGIIYREWVRQGFDKTYKIQKSDETSAKMMIEVDKLFGELVIKSERAFQLKKNILRMHNLGLTHEEQHKELELVLSDIKNLKTDVRNKMAQMVDLNRQTTELQHQQISNIISQVEFITLASLMLSIIIAIVAGYYVARKLLIIPITKLQQGSREIASGNFNYEVKVENRDELGTLAKGFNQMASQLKTRDIKINELTSTLKVLNKLLRHDLLNDLTVVQGNIDIFQEYKDKSQDETLLSDSQSAVARGIEFIKKMKDLEKSVLEGGDLKSIEVSKVISTVVQNYPKMKITTTGTGTVIADEAMTSVIDNIIGNAQMHSGSNTIDIDITTIEKFVYIRIADHGKGIPDEIKDKLFTEGYKYGETGHTGLGLYIVKKTVERYGGKITIEDNKPKGSVFTLQLPRAHSVKVL</sequence>
<feature type="domain" description="HAMP" evidence="14">
    <location>
        <begin position="256"/>
        <end position="308"/>
    </location>
</feature>
<evidence type="ECO:0000256" key="11">
    <source>
        <dbReference type="ARBA" id="ARBA00023136"/>
    </source>
</evidence>
<comment type="catalytic activity">
    <reaction evidence="1">
        <text>ATP + protein L-histidine = ADP + protein N-phospho-L-histidine.</text>
        <dbReference type="EC" id="2.7.13.3"/>
    </reaction>
</comment>
<dbReference type="GO" id="GO:0000160">
    <property type="term" value="P:phosphorelay signal transduction system"/>
    <property type="evidence" value="ECO:0007669"/>
    <property type="project" value="UniProtKB-KW"/>
</dbReference>
<evidence type="ECO:0000256" key="9">
    <source>
        <dbReference type="ARBA" id="ARBA00022840"/>
    </source>
</evidence>
<evidence type="ECO:0000256" key="8">
    <source>
        <dbReference type="ARBA" id="ARBA00022777"/>
    </source>
</evidence>
<keyword evidence="4" id="KW-1003">Cell membrane</keyword>
<dbReference type="InterPro" id="IPR003594">
    <property type="entry name" value="HATPase_dom"/>
</dbReference>
<dbReference type="PANTHER" id="PTHR45528">
    <property type="entry name" value="SENSOR HISTIDINE KINASE CPXA"/>
    <property type="match status" value="1"/>
</dbReference>
<evidence type="ECO:0000256" key="7">
    <source>
        <dbReference type="ARBA" id="ARBA00022741"/>
    </source>
</evidence>
<keyword evidence="12" id="KW-1133">Transmembrane helix</keyword>
<evidence type="ECO:0000256" key="6">
    <source>
        <dbReference type="ARBA" id="ARBA00022679"/>
    </source>
</evidence>
<dbReference type="Gene3D" id="6.10.340.10">
    <property type="match status" value="1"/>
</dbReference>
<evidence type="ECO:0000259" key="14">
    <source>
        <dbReference type="PROSITE" id="PS50885"/>
    </source>
</evidence>
<feature type="transmembrane region" description="Helical" evidence="12">
    <location>
        <begin position="233"/>
        <end position="254"/>
    </location>
</feature>
<evidence type="ECO:0000256" key="5">
    <source>
        <dbReference type="ARBA" id="ARBA00022553"/>
    </source>
</evidence>
<evidence type="ECO:0000256" key="2">
    <source>
        <dbReference type="ARBA" id="ARBA00004651"/>
    </source>
</evidence>
<comment type="subcellular location">
    <subcellularLocation>
        <location evidence="2">Cell membrane</location>
        <topology evidence="2">Multi-pass membrane protein</topology>
    </subcellularLocation>
</comment>
<dbReference type="PANTHER" id="PTHR45528:SF1">
    <property type="entry name" value="SENSOR HISTIDINE KINASE CPXA"/>
    <property type="match status" value="1"/>
</dbReference>
<evidence type="ECO:0000313" key="15">
    <source>
        <dbReference type="EMBL" id="OGM11294.1"/>
    </source>
</evidence>
<evidence type="ECO:0000256" key="12">
    <source>
        <dbReference type="SAM" id="Phobius"/>
    </source>
</evidence>
<keyword evidence="6" id="KW-0808">Transferase</keyword>
<dbReference type="SUPFAM" id="SSF55874">
    <property type="entry name" value="ATPase domain of HSP90 chaperone/DNA topoisomerase II/histidine kinase"/>
    <property type="match status" value="1"/>
</dbReference>
<dbReference type="SUPFAM" id="SSF158472">
    <property type="entry name" value="HAMP domain-like"/>
    <property type="match status" value="1"/>
</dbReference>
<dbReference type="CDD" id="cd06225">
    <property type="entry name" value="HAMP"/>
    <property type="match status" value="1"/>
</dbReference>
<dbReference type="InterPro" id="IPR036890">
    <property type="entry name" value="HATPase_C_sf"/>
</dbReference>
<dbReference type="Pfam" id="PF00672">
    <property type="entry name" value="HAMP"/>
    <property type="match status" value="1"/>
</dbReference>
<feature type="transmembrane region" description="Helical" evidence="12">
    <location>
        <begin position="12"/>
        <end position="31"/>
    </location>
</feature>
<dbReference type="EC" id="2.7.13.3" evidence="3"/>
<dbReference type="InterPro" id="IPR003660">
    <property type="entry name" value="HAMP_dom"/>
</dbReference>
<dbReference type="InterPro" id="IPR050398">
    <property type="entry name" value="HssS/ArlS-like"/>
</dbReference>
<organism evidence="15 16">
    <name type="scientific">Candidatus Woesebacteria bacterium RBG_16_39_8b</name>
    <dbReference type="NCBI Taxonomy" id="1802482"/>
    <lineage>
        <taxon>Bacteria</taxon>
        <taxon>Candidatus Woeseibacteriota</taxon>
    </lineage>
</organism>
<keyword evidence="11 12" id="KW-0472">Membrane</keyword>
<accession>A0A1F7X8C9</accession>
<keyword evidence="9" id="KW-0067">ATP-binding</keyword>
<feature type="domain" description="Histidine kinase" evidence="13">
    <location>
        <begin position="420"/>
        <end position="521"/>
    </location>
</feature>
<dbReference type="PROSITE" id="PS50885">
    <property type="entry name" value="HAMP"/>
    <property type="match status" value="1"/>
</dbReference>
<dbReference type="SMART" id="SM00304">
    <property type="entry name" value="HAMP"/>
    <property type="match status" value="1"/>
</dbReference>
<dbReference type="SMART" id="SM00387">
    <property type="entry name" value="HATPase_c"/>
    <property type="match status" value="1"/>
</dbReference>
<keyword evidence="10" id="KW-0902">Two-component regulatory system</keyword>
<evidence type="ECO:0000313" key="16">
    <source>
        <dbReference type="Proteomes" id="UP000179013"/>
    </source>
</evidence>
<evidence type="ECO:0000259" key="13">
    <source>
        <dbReference type="PROSITE" id="PS50109"/>
    </source>
</evidence>
<name>A0A1F7X8C9_9BACT</name>
<keyword evidence="7" id="KW-0547">Nucleotide-binding</keyword>
<evidence type="ECO:0000256" key="3">
    <source>
        <dbReference type="ARBA" id="ARBA00012438"/>
    </source>
</evidence>
<dbReference type="Pfam" id="PF02518">
    <property type="entry name" value="HATPase_c"/>
    <property type="match status" value="1"/>
</dbReference>
<keyword evidence="8" id="KW-0418">Kinase</keyword>
<dbReference type="GO" id="GO:0004673">
    <property type="term" value="F:protein histidine kinase activity"/>
    <property type="evidence" value="ECO:0007669"/>
    <property type="project" value="UniProtKB-EC"/>
</dbReference>
<dbReference type="AlphaFoldDB" id="A0A1F7X8C9"/>
<dbReference type="GO" id="GO:0005524">
    <property type="term" value="F:ATP binding"/>
    <property type="evidence" value="ECO:0007669"/>
    <property type="project" value="UniProtKB-KW"/>
</dbReference>
<gene>
    <name evidence="15" type="ORF">A2V80_00325</name>
</gene>
<keyword evidence="12" id="KW-0812">Transmembrane</keyword>
<evidence type="ECO:0000256" key="1">
    <source>
        <dbReference type="ARBA" id="ARBA00000085"/>
    </source>
</evidence>
<dbReference type="PROSITE" id="PS50109">
    <property type="entry name" value="HIS_KIN"/>
    <property type="match status" value="1"/>
</dbReference>
<reference evidence="15 16" key="1">
    <citation type="journal article" date="2016" name="Nat. Commun.">
        <title>Thousands of microbial genomes shed light on interconnected biogeochemical processes in an aquifer system.</title>
        <authorList>
            <person name="Anantharaman K."/>
            <person name="Brown C.T."/>
            <person name="Hug L.A."/>
            <person name="Sharon I."/>
            <person name="Castelle C.J."/>
            <person name="Probst A.J."/>
            <person name="Thomas B.C."/>
            <person name="Singh A."/>
            <person name="Wilkins M.J."/>
            <person name="Karaoz U."/>
            <person name="Brodie E.L."/>
            <person name="Williams K.H."/>
            <person name="Hubbard S.S."/>
            <person name="Banfield J.F."/>
        </authorList>
    </citation>
    <scope>NUCLEOTIDE SEQUENCE [LARGE SCALE GENOMIC DNA]</scope>
</reference>
<proteinExistence type="predicted"/>
<dbReference type="GO" id="GO:0005886">
    <property type="term" value="C:plasma membrane"/>
    <property type="evidence" value="ECO:0007669"/>
    <property type="project" value="UniProtKB-SubCell"/>
</dbReference>
<dbReference type="InterPro" id="IPR004358">
    <property type="entry name" value="Sig_transdc_His_kin-like_C"/>
</dbReference>
<dbReference type="PRINTS" id="PR00344">
    <property type="entry name" value="BCTRLSENSOR"/>
</dbReference>
<dbReference type="Gene3D" id="3.30.565.10">
    <property type="entry name" value="Histidine kinase-like ATPase, C-terminal domain"/>
    <property type="match status" value="1"/>
</dbReference>
<keyword evidence="5" id="KW-0597">Phosphoprotein</keyword>
<dbReference type="EMBL" id="MGFU01000062">
    <property type="protein sequence ID" value="OGM11294.1"/>
    <property type="molecule type" value="Genomic_DNA"/>
</dbReference>
<comment type="caution">
    <text evidence="15">The sequence shown here is derived from an EMBL/GenBank/DDBJ whole genome shotgun (WGS) entry which is preliminary data.</text>
</comment>
<evidence type="ECO:0000256" key="4">
    <source>
        <dbReference type="ARBA" id="ARBA00022475"/>
    </source>
</evidence>
<dbReference type="InterPro" id="IPR005467">
    <property type="entry name" value="His_kinase_dom"/>
</dbReference>
<dbReference type="Proteomes" id="UP000179013">
    <property type="component" value="Unassembled WGS sequence"/>
</dbReference>
<evidence type="ECO:0000256" key="10">
    <source>
        <dbReference type="ARBA" id="ARBA00023012"/>
    </source>
</evidence>